<feature type="transmembrane region" description="Helical" evidence="1">
    <location>
        <begin position="34"/>
        <end position="57"/>
    </location>
</feature>
<protein>
    <recommendedName>
        <fullName evidence="4">Integral membrane protein</fullName>
    </recommendedName>
</protein>
<dbReference type="Proteomes" id="UP000021053">
    <property type="component" value="Unassembled WGS sequence"/>
</dbReference>
<keyword evidence="3" id="KW-1185">Reference proteome</keyword>
<keyword evidence="1" id="KW-1133">Transmembrane helix</keyword>
<dbReference type="RefSeq" id="WP_035848506.1">
    <property type="nucleotide sequence ID" value="NZ_KK073874.1"/>
</dbReference>
<feature type="transmembrane region" description="Helical" evidence="1">
    <location>
        <begin position="151"/>
        <end position="172"/>
    </location>
</feature>
<dbReference type="InterPro" id="IPR039708">
    <property type="entry name" value="MT1774/Rv1733c-like"/>
</dbReference>
<dbReference type="OrthoDB" id="5190576at2"/>
<accession>A0A011ACH8</accession>
<evidence type="ECO:0000313" key="2">
    <source>
        <dbReference type="EMBL" id="EXG79736.1"/>
    </source>
</evidence>
<gene>
    <name evidence="2" type="ORF">CryarDRAFT_0780</name>
</gene>
<dbReference type="AlphaFoldDB" id="A0A011ACH8"/>
<comment type="caution">
    <text evidence="2">The sequence shown here is derived from an EMBL/GenBank/DDBJ whole genome shotgun (WGS) entry which is preliminary data.</text>
</comment>
<sequence>MRQPKYTLGRRAVRSLGLTRSPLRRRVDRLERTLRILSSLAVLAVSVISFLVVLGTYHRGLDEATAVRSHLRQVPVVLLSETPGGRTPVGSVPPARGPGVPATWTLPDGTMRTGNVFGAPAGALGGASVEVWMDADYAPVRPPVEPADLRFRAGATVLGCVSMFGLMIWGLYQWGRGRLDERRDADWTREWLLFERQWRDRLH</sequence>
<evidence type="ECO:0000313" key="3">
    <source>
        <dbReference type="Proteomes" id="UP000021053"/>
    </source>
</evidence>
<keyword evidence="1" id="KW-0472">Membrane</keyword>
<proteinExistence type="predicted"/>
<dbReference type="EMBL" id="JFBT01000001">
    <property type="protein sequence ID" value="EXG79736.1"/>
    <property type="molecule type" value="Genomic_DNA"/>
</dbReference>
<dbReference type="HOGENOM" id="CLU_084215_2_1_11"/>
<dbReference type="PANTHER" id="PTHR42305:SF1">
    <property type="entry name" value="MEMBRANE PROTEIN RV1733C-RELATED"/>
    <property type="match status" value="1"/>
</dbReference>
<dbReference type="PANTHER" id="PTHR42305">
    <property type="entry name" value="MEMBRANE PROTEIN RV1733C-RELATED"/>
    <property type="match status" value="1"/>
</dbReference>
<evidence type="ECO:0008006" key="4">
    <source>
        <dbReference type="Google" id="ProtNLM"/>
    </source>
</evidence>
<organism evidence="2 3">
    <name type="scientific">Cryptosporangium arvum DSM 44712</name>
    <dbReference type="NCBI Taxonomy" id="927661"/>
    <lineage>
        <taxon>Bacteria</taxon>
        <taxon>Bacillati</taxon>
        <taxon>Actinomycetota</taxon>
        <taxon>Actinomycetes</taxon>
        <taxon>Cryptosporangiales</taxon>
        <taxon>Cryptosporangiaceae</taxon>
        <taxon>Cryptosporangium</taxon>
    </lineage>
</organism>
<keyword evidence="1" id="KW-0812">Transmembrane</keyword>
<reference evidence="2 3" key="1">
    <citation type="submission" date="2013-07" db="EMBL/GenBank/DDBJ databases">
        <authorList>
            <consortium name="DOE Joint Genome Institute"/>
            <person name="Eisen J."/>
            <person name="Huntemann M."/>
            <person name="Han J."/>
            <person name="Chen A."/>
            <person name="Kyrpides N."/>
            <person name="Mavromatis K."/>
            <person name="Markowitz V."/>
            <person name="Palaniappan K."/>
            <person name="Ivanova N."/>
            <person name="Schaumberg A."/>
            <person name="Pati A."/>
            <person name="Liolios K."/>
            <person name="Nordberg H.P."/>
            <person name="Cantor M.N."/>
            <person name="Hua S.X."/>
            <person name="Woyke T."/>
        </authorList>
    </citation>
    <scope>NUCLEOTIDE SEQUENCE [LARGE SCALE GENOMIC DNA]</scope>
    <source>
        <strain evidence="2 3">DSM 44712</strain>
    </source>
</reference>
<evidence type="ECO:0000256" key="1">
    <source>
        <dbReference type="SAM" id="Phobius"/>
    </source>
</evidence>
<name>A0A011ACH8_9ACTN</name>